<dbReference type="RefSeq" id="WP_028701337.1">
    <property type="nucleotide sequence ID" value="NZ_CP013126.1"/>
</dbReference>
<feature type="transmembrane region" description="Helical" evidence="2">
    <location>
        <begin position="121"/>
        <end position="149"/>
    </location>
</feature>
<sequence length="325" mass="33743">MGAQLLVTGSILAAFFAGTVALFAPCCIVFLAPSYLAAAVKNNRWRLLPLTFVFAAGLALVLVPITLGASILAGAIAKYHGPLYWAGGLLMIGLGLLALTGKMWSMPSVLQAPDTTRGDSATFFSLGVFSGIASSCCAPVLVGVMTLSALSSNPIGGLLLGLAFVFGMVIPLLVMALVWDAAHLDQRRWGRARPVTLRVAGRALHTNTVNLVVAIAFIAMGIGVISLADSTTMTGNATWFQRAAGAGVTQFAETVLSWLAPVPDPVLGLGLLALAAVFIWFTLRDRRRPAPARAPGPSGADPTDAAEAPTPSCHDTTDDLHAPRS</sequence>
<evidence type="ECO:0000256" key="2">
    <source>
        <dbReference type="SAM" id="Phobius"/>
    </source>
</evidence>
<feature type="compositionally biased region" description="Basic and acidic residues" evidence="1">
    <location>
        <begin position="315"/>
        <end position="325"/>
    </location>
</feature>
<feature type="transmembrane region" description="Helical" evidence="2">
    <location>
        <begin position="83"/>
        <end position="100"/>
    </location>
</feature>
<feature type="transmembrane region" description="Helical" evidence="2">
    <location>
        <begin position="50"/>
        <end position="77"/>
    </location>
</feature>
<keyword evidence="2" id="KW-0472">Membrane</keyword>
<dbReference type="Proteomes" id="UP000075221">
    <property type="component" value="Chromosome"/>
</dbReference>
<dbReference type="EMBL" id="CP015970">
    <property type="protein sequence ID" value="AOZ47319.1"/>
    <property type="molecule type" value="Genomic_DNA"/>
</dbReference>
<dbReference type="PANTHER" id="PTHR31272">
    <property type="entry name" value="CYTOCHROME C-TYPE BIOGENESIS PROTEIN HI_1454-RELATED"/>
    <property type="match status" value="1"/>
</dbReference>
<reference evidence="4 6" key="1">
    <citation type="journal article" date="2016" name="Plant Dis.">
        <title>Improved production of propionic acid using genome shuffling.</title>
        <authorList>
            <person name="Luna-Flores C.H."/>
            <person name="Palfreyman R.W."/>
            <person name="Kromer J.O."/>
            <person name="Nielsen L.K."/>
            <person name="Marcellin E."/>
        </authorList>
    </citation>
    <scope>NUCLEOTIDE SEQUENCE [LARGE SCALE GENOMIC DNA]</scope>
    <source>
        <strain evidence="4 6">F3E8</strain>
    </source>
</reference>
<keyword evidence="2" id="KW-1133">Transmembrane helix</keyword>
<evidence type="ECO:0000313" key="4">
    <source>
        <dbReference type="EMBL" id="AOZ47319.1"/>
    </source>
</evidence>
<evidence type="ECO:0000313" key="5">
    <source>
        <dbReference type="Proteomes" id="UP000075221"/>
    </source>
</evidence>
<dbReference type="OrthoDB" id="4332145at2"/>
<feature type="region of interest" description="Disordered" evidence="1">
    <location>
        <begin position="289"/>
        <end position="325"/>
    </location>
</feature>
<keyword evidence="2" id="KW-0812">Transmembrane</keyword>
<proteinExistence type="predicted"/>
<organism evidence="3 5">
    <name type="scientific">Acidipropionibacterium acidipropionici</name>
    <dbReference type="NCBI Taxonomy" id="1748"/>
    <lineage>
        <taxon>Bacteria</taxon>
        <taxon>Bacillati</taxon>
        <taxon>Actinomycetota</taxon>
        <taxon>Actinomycetes</taxon>
        <taxon>Propionibacteriales</taxon>
        <taxon>Propionibacteriaceae</taxon>
        <taxon>Acidipropionibacterium</taxon>
    </lineage>
</organism>
<feature type="transmembrane region" description="Helical" evidence="2">
    <location>
        <begin position="155"/>
        <end position="179"/>
    </location>
</feature>
<name>A0A142KIB6_9ACTN</name>
<dbReference type="Proteomes" id="UP000178666">
    <property type="component" value="Chromosome"/>
</dbReference>
<feature type="transmembrane region" description="Helical" evidence="2">
    <location>
        <begin position="12"/>
        <end position="38"/>
    </location>
</feature>
<gene>
    <name evidence="4" type="ORF">A8L58_12235</name>
    <name evidence="3" type="ORF">AXH35_10795</name>
</gene>
<dbReference type="EMBL" id="CP014352">
    <property type="protein sequence ID" value="AMS05854.1"/>
    <property type="molecule type" value="Genomic_DNA"/>
</dbReference>
<keyword evidence="6" id="KW-1185">Reference proteome</keyword>
<accession>A0A142KIB6</accession>
<reference evidence="3 5" key="2">
    <citation type="submission" date="2016-02" db="EMBL/GenBank/DDBJ databases">
        <title>Complete Genome Sequence of Propionibacterium acidipropionici ATCC 55737.</title>
        <authorList>
            <person name="Luna Flores C.H."/>
            <person name="Nielsen L.K."/>
            <person name="Marcellin E."/>
        </authorList>
    </citation>
    <scope>NUCLEOTIDE SEQUENCE [LARGE SCALE GENOMIC DNA]</scope>
    <source>
        <strain evidence="3 5">ATCC 55737</strain>
    </source>
</reference>
<feature type="compositionally biased region" description="Low complexity" evidence="1">
    <location>
        <begin position="291"/>
        <end position="311"/>
    </location>
</feature>
<protein>
    <submittedName>
        <fullName evidence="3">Cytochrome C biogenesis protein</fullName>
    </submittedName>
</protein>
<dbReference type="PANTHER" id="PTHR31272:SF9">
    <property type="entry name" value="BLL1027 PROTEIN"/>
    <property type="match status" value="1"/>
</dbReference>
<dbReference type="KEGG" id="aaci:ASQ49_04235"/>
<evidence type="ECO:0000256" key="1">
    <source>
        <dbReference type="SAM" id="MobiDB-lite"/>
    </source>
</evidence>
<evidence type="ECO:0000313" key="3">
    <source>
        <dbReference type="EMBL" id="AMS05854.1"/>
    </source>
</evidence>
<feature type="transmembrane region" description="Helical" evidence="2">
    <location>
        <begin position="266"/>
        <end position="283"/>
    </location>
</feature>
<dbReference type="InterPro" id="IPR051790">
    <property type="entry name" value="Cytochrome_c-biogenesis_DsbD"/>
</dbReference>
<dbReference type="AlphaFoldDB" id="A0A142KIB6"/>
<evidence type="ECO:0000313" key="6">
    <source>
        <dbReference type="Proteomes" id="UP000178666"/>
    </source>
</evidence>
<dbReference type="GeneID" id="88084252"/>
<feature type="transmembrane region" description="Helical" evidence="2">
    <location>
        <begin position="208"/>
        <end position="228"/>
    </location>
</feature>